<feature type="domain" description="NADH:quinone oxidoreductase/Mrp antiporter transmembrane" evidence="18">
    <location>
        <begin position="22"/>
        <end position="273"/>
    </location>
</feature>
<keyword evidence="14 17" id="KW-0496">Mitochondrion</keyword>
<evidence type="ECO:0000256" key="10">
    <source>
        <dbReference type="ARBA" id="ARBA00022982"/>
    </source>
</evidence>
<feature type="transmembrane region" description="Helical" evidence="17">
    <location>
        <begin position="300"/>
        <end position="320"/>
    </location>
</feature>
<evidence type="ECO:0000256" key="4">
    <source>
        <dbReference type="ARBA" id="ARBA00021008"/>
    </source>
</evidence>
<dbReference type="InterPro" id="IPR050175">
    <property type="entry name" value="Complex_I_Subunit_2"/>
</dbReference>
<dbReference type="Pfam" id="PF00361">
    <property type="entry name" value="Proton_antipo_M"/>
    <property type="match status" value="1"/>
</dbReference>
<feature type="transmembrane region" description="Helical" evidence="17">
    <location>
        <begin position="229"/>
        <end position="251"/>
    </location>
</feature>
<dbReference type="InterPro" id="IPR001750">
    <property type="entry name" value="ND/Mrp_TM"/>
</dbReference>
<reference evidence="19" key="1">
    <citation type="journal article" date="2017" name="Sci. Rep.">
        <title>Evolution of sex-dependent mtDNA transmission in freshwater mussels (Bivalvia: Unionida).</title>
        <authorList>
            <person name="Guerra D."/>
            <person name="Plazzi F."/>
            <person name="Stewart D.T."/>
            <person name="Bogan A.E."/>
            <person name="Hoeh W.R."/>
            <person name="Breton S."/>
        </authorList>
    </citation>
    <scope>NUCLEOTIDE SEQUENCE</scope>
    <source>
        <strain evidence="19">M9</strain>
        <tissue evidence="19">Gonad</tissue>
    </source>
</reference>
<evidence type="ECO:0000259" key="18">
    <source>
        <dbReference type="Pfam" id="PF00361"/>
    </source>
</evidence>
<dbReference type="EMBL" id="KU873122">
    <property type="protein sequence ID" value="AQT38542.1"/>
    <property type="molecule type" value="Genomic_DNA"/>
</dbReference>
<evidence type="ECO:0000256" key="7">
    <source>
        <dbReference type="ARBA" id="ARBA00022692"/>
    </source>
</evidence>
<keyword evidence="8 17" id="KW-0999">Mitochondrion inner membrane</keyword>
<keyword evidence="9 17" id="KW-1278">Translocase</keyword>
<accession>A0A1X9JRW7</accession>
<evidence type="ECO:0000313" key="19">
    <source>
        <dbReference type="EMBL" id="AQT38542.1"/>
    </source>
</evidence>
<feature type="transmembrane region" description="Helical" evidence="17">
    <location>
        <begin position="263"/>
        <end position="288"/>
    </location>
</feature>
<evidence type="ECO:0000256" key="15">
    <source>
        <dbReference type="ARBA" id="ARBA00023136"/>
    </source>
</evidence>
<keyword evidence="11 17" id="KW-1133">Transmembrane helix</keyword>
<comment type="subcellular location">
    <subcellularLocation>
        <location evidence="1 17">Mitochondrion inner membrane</location>
        <topology evidence="1 17">Multi-pass membrane protein</topology>
    </subcellularLocation>
</comment>
<comment type="catalytic activity">
    <reaction evidence="16 17">
        <text>a ubiquinone + NADH + 5 H(+)(in) = a ubiquinol + NAD(+) + 4 H(+)(out)</text>
        <dbReference type="Rhea" id="RHEA:29091"/>
        <dbReference type="Rhea" id="RHEA-COMP:9565"/>
        <dbReference type="Rhea" id="RHEA-COMP:9566"/>
        <dbReference type="ChEBI" id="CHEBI:15378"/>
        <dbReference type="ChEBI" id="CHEBI:16389"/>
        <dbReference type="ChEBI" id="CHEBI:17976"/>
        <dbReference type="ChEBI" id="CHEBI:57540"/>
        <dbReference type="ChEBI" id="CHEBI:57945"/>
        <dbReference type="EC" id="7.1.1.2"/>
    </reaction>
</comment>
<keyword evidence="15 17" id="KW-0472">Membrane</keyword>
<evidence type="ECO:0000256" key="13">
    <source>
        <dbReference type="ARBA" id="ARBA00023075"/>
    </source>
</evidence>
<evidence type="ECO:0000256" key="8">
    <source>
        <dbReference type="ARBA" id="ARBA00022792"/>
    </source>
</evidence>
<feature type="transmembrane region" description="Helical" evidence="17">
    <location>
        <begin position="141"/>
        <end position="158"/>
    </location>
</feature>
<evidence type="ECO:0000256" key="2">
    <source>
        <dbReference type="ARBA" id="ARBA00007012"/>
    </source>
</evidence>
<dbReference type="AlphaFoldDB" id="A0A1X9JRW7"/>
<geneLocation type="mitochondrion" evidence="19"/>
<comment type="function">
    <text evidence="17">Core subunit of the mitochondrial membrane respiratory chain NADH dehydrogenase (Complex I) which catalyzes electron transfer from NADH through the respiratory chain, using ubiquinone as an electron acceptor. Essential for the catalytic activity and assembly of complex I.</text>
</comment>
<dbReference type="GO" id="GO:0008137">
    <property type="term" value="F:NADH dehydrogenase (ubiquinone) activity"/>
    <property type="evidence" value="ECO:0007669"/>
    <property type="project" value="UniProtKB-EC"/>
</dbReference>
<evidence type="ECO:0000256" key="5">
    <source>
        <dbReference type="ARBA" id="ARBA00022448"/>
    </source>
</evidence>
<keyword evidence="12 17" id="KW-0520">NAD</keyword>
<comment type="similarity">
    <text evidence="2 17">Belongs to the complex I subunit 2 family.</text>
</comment>
<keyword evidence="6 17" id="KW-0679">Respiratory chain</keyword>
<dbReference type="EC" id="7.1.1.2" evidence="3 17"/>
<proteinExistence type="inferred from homology"/>
<evidence type="ECO:0000256" key="16">
    <source>
        <dbReference type="ARBA" id="ARBA00049551"/>
    </source>
</evidence>
<gene>
    <name evidence="19" type="primary">nad2</name>
</gene>
<dbReference type="GO" id="GO:0005743">
    <property type="term" value="C:mitochondrial inner membrane"/>
    <property type="evidence" value="ECO:0007669"/>
    <property type="project" value="UniProtKB-SubCell"/>
</dbReference>
<dbReference type="PANTHER" id="PTHR46552">
    <property type="entry name" value="NADH-UBIQUINONE OXIDOREDUCTASE CHAIN 2"/>
    <property type="match status" value="1"/>
</dbReference>
<keyword evidence="13 17" id="KW-0830">Ubiquinone</keyword>
<evidence type="ECO:0000256" key="12">
    <source>
        <dbReference type="ARBA" id="ARBA00023027"/>
    </source>
</evidence>
<evidence type="ECO:0000256" key="11">
    <source>
        <dbReference type="ARBA" id="ARBA00022989"/>
    </source>
</evidence>
<dbReference type="GO" id="GO:0006120">
    <property type="term" value="P:mitochondrial electron transport, NADH to ubiquinone"/>
    <property type="evidence" value="ECO:0007669"/>
    <property type="project" value="InterPro"/>
</dbReference>
<evidence type="ECO:0000256" key="6">
    <source>
        <dbReference type="ARBA" id="ARBA00022660"/>
    </source>
</evidence>
<evidence type="ECO:0000256" key="9">
    <source>
        <dbReference type="ARBA" id="ARBA00022967"/>
    </source>
</evidence>
<evidence type="ECO:0000256" key="1">
    <source>
        <dbReference type="ARBA" id="ARBA00004448"/>
    </source>
</evidence>
<dbReference type="PANTHER" id="PTHR46552:SF1">
    <property type="entry name" value="NADH-UBIQUINONE OXIDOREDUCTASE CHAIN 2"/>
    <property type="match status" value="1"/>
</dbReference>
<feature type="transmembrane region" description="Helical" evidence="17">
    <location>
        <begin position="101"/>
        <end position="121"/>
    </location>
</feature>
<feature type="transmembrane region" description="Helical" evidence="17">
    <location>
        <begin position="189"/>
        <end position="208"/>
    </location>
</feature>
<evidence type="ECO:0000256" key="14">
    <source>
        <dbReference type="ARBA" id="ARBA00023128"/>
    </source>
</evidence>
<protein>
    <recommendedName>
        <fullName evidence="4 17">NADH-ubiquinone oxidoreductase chain 2</fullName>
        <ecNumber evidence="3 17">7.1.1.2</ecNumber>
    </recommendedName>
</protein>
<name>A0A1X9JRW7_9BIVA</name>
<keyword evidence="10 17" id="KW-0249">Electron transport</keyword>
<evidence type="ECO:0000256" key="17">
    <source>
        <dbReference type="RuleBase" id="RU003403"/>
    </source>
</evidence>
<organism evidence="19">
    <name type="scientific">Echyridella menziesii</name>
    <dbReference type="NCBI Taxonomy" id="981778"/>
    <lineage>
        <taxon>Eukaryota</taxon>
        <taxon>Metazoa</taxon>
        <taxon>Spiralia</taxon>
        <taxon>Lophotrochozoa</taxon>
        <taxon>Mollusca</taxon>
        <taxon>Bivalvia</taxon>
        <taxon>Autobranchia</taxon>
        <taxon>Heteroconchia</taxon>
        <taxon>Palaeoheterodonta</taxon>
        <taxon>Unionida</taxon>
        <taxon>Unionoidea</taxon>
        <taxon>Hyriidae</taxon>
        <taxon>Echyridella</taxon>
    </lineage>
</organism>
<dbReference type="PRINTS" id="PR01436">
    <property type="entry name" value="NADHDHGNASE2"/>
</dbReference>
<sequence length="322" mass="35497">MHPYKLASALILMASTMVTISSANMMTMWLGLELNMLMFLPLIHHFNSTTLETETAIKYMIPQLTASSAIMVDMMISTATNTTLTTLTTLALLMKLGASPLHLWFPMVMSTINMTPAFVLLTWQKLAPLSMLTMNTHNTSTVKVFIVTSAIFGGIMGLNQTNLRTLLAFSSISHLAWMLTASTNSIQATLTYITLYASTLLPMMLVLNTTTSITHKQTLSQHTPQGTKTILVTSLLSLAGLPPLAGFWMKLMTLLTMTKTDSVILLSLTMSTSLSLFYYMTLIFSIFLNNTNHEKWTSQMGLPTLLLLLLPQALSPLITLTI</sequence>
<keyword evidence="7 17" id="KW-0812">Transmembrane</keyword>
<dbReference type="InterPro" id="IPR003917">
    <property type="entry name" value="NADH_UbQ_OxRdtase_chain2"/>
</dbReference>
<evidence type="ECO:0000256" key="3">
    <source>
        <dbReference type="ARBA" id="ARBA00012944"/>
    </source>
</evidence>
<keyword evidence="5" id="KW-0813">Transport</keyword>